<dbReference type="EMBL" id="QGKX02001621">
    <property type="protein sequence ID" value="KAF3502977.1"/>
    <property type="molecule type" value="Genomic_DNA"/>
</dbReference>
<evidence type="ECO:0000313" key="1">
    <source>
        <dbReference type="EMBL" id="KAF3502977.1"/>
    </source>
</evidence>
<dbReference type="PANTHER" id="PTHR43735">
    <property type="entry name" value="APOPTOSIS-INDUCING FACTOR 1"/>
    <property type="match status" value="1"/>
</dbReference>
<accession>A0A8S9NMA5</accession>
<dbReference type="GO" id="GO:0005737">
    <property type="term" value="C:cytoplasm"/>
    <property type="evidence" value="ECO:0007669"/>
    <property type="project" value="TreeGrafter"/>
</dbReference>
<proteinExistence type="predicted"/>
<comment type="caution">
    <text evidence="1">The sequence shown here is derived from an EMBL/GenBank/DDBJ whole genome shotgun (WGS) entry which is preliminary data.</text>
</comment>
<dbReference type="AlphaFoldDB" id="A0A8S9NMA5"/>
<dbReference type="PANTHER" id="PTHR43735:SF14">
    <property type="entry name" value="FAD_NAD(P)-BINDING OXIDOREDUCTASE FAMILY PROTEIN"/>
    <property type="match status" value="1"/>
</dbReference>
<organism evidence="1 2">
    <name type="scientific">Brassica cretica</name>
    <name type="common">Mustard</name>
    <dbReference type="NCBI Taxonomy" id="69181"/>
    <lineage>
        <taxon>Eukaryota</taxon>
        <taxon>Viridiplantae</taxon>
        <taxon>Streptophyta</taxon>
        <taxon>Embryophyta</taxon>
        <taxon>Tracheophyta</taxon>
        <taxon>Spermatophyta</taxon>
        <taxon>Magnoliopsida</taxon>
        <taxon>eudicotyledons</taxon>
        <taxon>Gunneridae</taxon>
        <taxon>Pentapetalae</taxon>
        <taxon>rosids</taxon>
        <taxon>malvids</taxon>
        <taxon>Brassicales</taxon>
        <taxon>Brassicaceae</taxon>
        <taxon>Brassiceae</taxon>
        <taxon>Brassica</taxon>
    </lineage>
</organism>
<dbReference type="Proteomes" id="UP000712600">
    <property type="component" value="Unassembled WGS sequence"/>
</dbReference>
<protein>
    <submittedName>
        <fullName evidence="1">Uncharacterized protein</fullName>
    </submittedName>
</protein>
<gene>
    <name evidence="1" type="ORF">F2Q69_00044345</name>
</gene>
<name>A0A8S9NMA5_BRACR</name>
<sequence length="103" mass="11189">MAGIESASKQRKRVLVICGGIAGSLAGSLAAKLLQFDADVTPHRSEYFEITWASLRSMVEPSFAERTVINHKNYFKKGHVVTSPSVNITETDVMTADGDVIGY</sequence>
<dbReference type="GO" id="GO:0050660">
    <property type="term" value="F:flavin adenine dinucleotide binding"/>
    <property type="evidence" value="ECO:0007669"/>
    <property type="project" value="TreeGrafter"/>
</dbReference>
<dbReference type="GO" id="GO:0004174">
    <property type="term" value="F:electron-transferring-flavoprotein dehydrogenase activity"/>
    <property type="evidence" value="ECO:0007669"/>
    <property type="project" value="TreeGrafter"/>
</dbReference>
<evidence type="ECO:0000313" key="2">
    <source>
        <dbReference type="Proteomes" id="UP000712600"/>
    </source>
</evidence>
<reference evidence="1" key="1">
    <citation type="submission" date="2019-12" db="EMBL/GenBank/DDBJ databases">
        <title>Genome sequencing and annotation of Brassica cretica.</title>
        <authorList>
            <person name="Studholme D.J."/>
            <person name="Sarris P."/>
        </authorList>
    </citation>
    <scope>NUCLEOTIDE SEQUENCE</scope>
    <source>
        <strain evidence="1">PFS-109/04</strain>
        <tissue evidence="1">Leaf</tissue>
    </source>
</reference>